<dbReference type="PROSITE" id="PS00934">
    <property type="entry name" value="GLYOXALASE_I_1"/>
    <property type="match status" value="1"/>
</dbReference>
<accession>A0A382AZP9</accession>
<dbReference type="InterPro" id="IPR018146">
    <property type="entry name" value="Glyoxalase_1_CS"/>
</dbReference>
<evidence type="ECO:0000313" key="3">
    <source>
        <dbReference type="EMBL" id="SVB06473.1"/>
    </source>
</evidence>
<dbReference type="EMBL" id="UINC01027362">
    <property type="protein sequence ID" value="SVB06473.1"/>
    <property type="molecule type" value="Genomic_DNA"/>
</dbReference>
<gene>
    <name evidence="3" type="ORF">METZ01_LOCUS159327</name>
</gene>
<keyword evidence="1" id="KW-0479">Metal-binding</keyword>
<dbReference type="PROSITE" id="PS51819">
    <property type="entry name" value="VOC"/>
    <property type="match status" value="1"/>
</dbReference>
<organism evidence="3">
    <name type="scientific">marine metagenome</name>
    <dbReference type="NCBI Taxonomy" id="408172"/>
    <lineage>
        <taxon>unclassified sequences</taxon>
        <taxon>metagenomes</taxon>
        <taxon>ecological metagenomes</taxon>
    </lineage>
</organism>
<reference evidence="3" key="1">
    <citation type="submission" date="2018-05" db="EMBL/GenBank/DDBJ databases">
        <authorList>
            <person name="Lanie J.A."/>
            <person name="Ng W.-L."/>
            <person name="Kazmierczak K.M."/>
            <person name="Andrzejewski T.M."/>
            <person name="Davidsen T.M."/>
            <person name="Wayne K.J."/>
            <person name="Tettelin H."/>
            <person name="Glass J.I."/>
            <person name="Rusch D."/>
            <person name="Podicherti R."/>
            <person name="Tsui H.-C.T."/>
            <person name="Winkler M.E."/>
        </authorList>
    </citation>
    <scope>NUCLEOTIDE SEQUENCE</scope>
</reference>
<sequence length="125" mass="14856">MKLAHTMIRIRDMNKSLEFYCGFLGLKEKRRKDLGDEATLIFLSDDSGNYFLELTYNKDGRDYTIGNQFGHLAFYVNNLEKVIFEVEQQDWWYRKSKPTSSSKYIFIKDPDGYDIEIIEKPFKTI</sequence>
<dbReference type="AlphaFoldDB" id="A0A382AZP9"/>
<evidence type="ECO:0000256" key="1">
    <source>
        <dbReference type="ARBA" id="ARBA00022723"/>
    </source>
</evidence>
<protein>
    <recommendedName>
        <fullName evidence="2">VOC domain-containing protein</fullName>
    </recommendedName>
</protein>
<evidence type="ECO:0000259" key="2">
    <source>
        <dbReference type="PROSITE" id="PS51819"/>
    </source>
</evidence>
<feature type="domain" description="VOC" evidence="2">
    <location>
        <begin position="2"/>
        <end position="120"/>
    </location>
</feature>
<dbReference type="GO" id="GO:0019243">
    <property type="term" value="P:methylglyoxal catabolic process to D-lactate via S-lactoyl-glutathione"/>
    <property type="evidence" value="ECO:0007669"/>
    <property type="project" value="TreeGrafter"/>
</dbReference>
<name>A0A382AZP9_9ZZZZ</name>
<dbReference type="PANTHER" id="PTHR46036">
    <property type="entry name" value="LACTOYLGLUTATHIONE LYASE"/>
    <property type="match status" value="1"/>
</dbReference>
<dbReference type="GO" id="GO:0004462">
    <property type="term" value="F:lactoylglutathione lyase activity"/>
    <property type="evidence" value="ECO:0007669"/>
    <property type="project" value="InterPro"/>
</dbReference>
<dbReference type="InterPro" id="IPR029068">
    <property type="entry name" value="Glyas_Bleomycin-R_OHBP_Dase"/>
</dbReference>
<dbReference type="InterPro" id="IPR004360">
    <property type="entry name" value="Glyas_Fos-R_dOase_dom"/>
</dbReference>
<dbReference type="Pfam" id="PF00903">
    <property type="entry name" value="Glyoxalase"/>
    <property type="match status" value="1"/>
</dbReference>
<dbReference type="Gene3D" id="3.10.180.10">
    <property type="entry name" value="2,3-Dihydroxybiphenyl 1,2-Dioxygenase, domain 1"/>
    <property type="match status" value="1"/>
</dbReference>
<dbReference type="SUPFAM" id="SSF54593">
    <property type="entry name" value="Glyoxalase/Bleomycin resistance protein/Dihydroxybiphenyl dioxygenase"/>
    <property type="match status" value="1"/>
</dbReference>
<proteinExistence type="predicted"/>
<dbReference type="GO" id="GO:0005737">
    <property type="term" value="C:cytoplasm"/>
    <property type="evidence" value="ECO:0007669"/>
    <property type="project" value="TreeGrafter"/>
</dbReference>
<dbReference type="GO" id="GO:0046872">
    <property type="term" value="F:metal ion binding"/>
    <property type="evidence" value="ECO:0007669"/>
    <property type="project" value="UniProtKB-KW"/>
</dbReference>
<dbReference type="InterPro" id="IPR037523">
    <property type="entry name" value="VOC_core"/>
</dbReference>
<dbReference type="PANTHER" id="PTHR46036:SF5">
    <property type="entry name" value="LACTOYLGLUTATHIONE LYASE"/>
    <property type="match status" value="1"/>
</dbReference>